<keyword evidence="3" id="KW-1185">Reference proteome</keyword>
<dbReference type="Proteomes" id="UP000015351">
    <property type="component" value="Unassembled WGS sequence"/>
</dbReference>
<comment type="caution">
    <text evidence="2">The sequence shown here is derived from an EMBL/GenBank/DDBJ whole genome shotgun (WGS) entry which is preliminary data.</text>
</comment>
<dbReference type="EMBL" id="AONI01000015">
    <property type="protein sequence ID" value="EPX77430.1"/>
    <property type="molecule type" value="Genomic_DNA"/>
</dbReference>
<dbReference type="OrthoDB" id="7822386at2"/>
<proteinExistence type="predicted"/>
<organism evidence="2 3">
    <name type="scientific">Litoreibacter arenae DSM 19593</name>
    <dbReference type="NCBI Taxonomy" id="1123360"/>
    <lineage>
        <taxon>Bacteria</taxon>
        <taxon>Pseudomonadati</taxon>
        <taxon>Pseudomonadota</taxon>
        <taxon>Alphaproteobacteria</taxon>
        <taxon>Rhodobacterales</taxon>
        <taxon>Roseobacteraceae</taxon>
        <taxon>Litoreibacter</taxon>
    </lineage>
</organism>
<feature type="region of interest" description="Disordered" evidence="1">
    <location>
        <begin position="213"/>
        <end position="244"/>
    </location>
</feature>
<evidence type="ECO:0000313" key="2">
    <source>
        <dbReference type="EMBL" id="EPX77430.1"/>
    </source>
</evidence>
<dbReference type="HOGENOM" id="CLU_1136955_0_0_5"/>
<sequence>MLVSKVLSESGKDALRQERVADYEDRALGYLKETFPEHHARHGADIELALIRSAYGTAKRRGIKRIRDHLQYLAITVYLGAGFERNPLHRHAIRRAGWLSADGTALRISSFDMLFAWAGRWQELTALDTEPWPAAILHEEVLRLGAWPDEPAILDSLRAIWPNRAMAANPPDLLDFLRESQAFATSLALPQNETVFLTTAALHLGSRFPQDPRYQPLAAKMHPNSDAPRPTPESLMADLEGLSA</sequence>
<dbReference type="AlphaFoldDB" id="S9RH63"/>
<name>S9RH63_9RHOB</name>
<protein>
    <submittedName>
        <fullName evidence="2">Uncharacterized protein</fullName>
    </submittedName>
</protein>
<gene>
    <name evidence="2" type="ORF">thalar_03153</name>
</gene>
<reference evidence="3" key="1">
    <citation type="journal article" date="2013" name="Stand. Genomic Sci.">
        <title>Genome sequence of the Litoreibacter arenae type strain (DSM 19593(T)), a member of the Roseobacter clade isolated from sea sand.</title>
        <authorList>
            <person name="Riedel T."/>
            <person name="Fiebig A."/>
            <person name="Petersen J."/>
            <person name="Gronow S."/>
            <person name="Kyrpides N.C."/>
            <person name="Goker M."/>
            <person name="Klenk H.P."/>
        </authorList>
    </citation>
    <scope>NUCLEOTIDE SEQUENCE [LARGE SCALE GENOMIC DNA]</scope>
    <source>
        <strain evidence="3">DSM 19593</strain>
    </source>
</reference>
<dbReference type="STRING" id="1123360.thalar_03153"/>
<accession>S9RH63</accession>
<evidence type="ECO:0000313" key="3">
    <source>
        <dbReference type="Proteomes" id="UP000015351"/>
    </source>
</evidence>
<dbReference type="RefSeq" id="WP_021102501.1">
    <property type="nucleotide sequence ID" value="NZ_KE557314.1"/>
</dbReference>
<evidence type="ECO:0000256" key="1">
    <source>
        <dbReference type="SAM" id="MobiDB-lite"/>
    </source>
</evidence>